<name>A0AAE1E6P5_9GAST</name>
<evidence type="ECO:0000313" key="2">
    <source>
        <dbReference type="Proteomes" id="UP001283361"/>
    </source>
</evidence>
<organism evidence="1 2">
    <name type="scientific">Elysia crispata</name>
    <name type="common">lettuce slug</name>
    <dbReference type="NCBI Taxonomy" id="231223"/>
    <lineage>
        <taxon>Eukaryota</taxon>
        <taxon>Metazoa</taxon>
        <taxon>Spiralia</taxon>
        <taxon>Lophotrochozoa</taxon>
        <taxon>Mollusca</taxon>
        <taxon>Gastropoda</taxon>
        <taxon>Heterobranchia</taxon>
        <taxon>Euthyneura</taxon>
        <taxon>Panpulmonata</taxon>
        <taxon>Sacoglossa</taxon>
        <taxon>Placobranchoidea</taxon>
        <taxon>Plakobranchidae</taxon>
        <taxon>Elysia</taxon>
    </lineage>
</organism>
<dbReference type="Proteomes" id="UP001283361">
    <property type="component" value="Unassembled WGS sequence"/>
</dbReference>
<comment type="caution">
    <text evidence="1">The sequence shown here is derived from an EMBL/GenBank/DDBJ whole genome shotgun (WGS) entry which is preliminary data.</text>
</comment>
<evidence type="ECO:0000313" key="1">
    <source>
        <dbReference type="EMBL" id="KAK3796246.1"/>
    </source>
</evidence>
<gene>
    <name evidence="1" type="ORF">RRG08_006816</name>
</gene>
<proteinExistence type="predicted"/>
<accession>A0AAE1E6P5</accession>
<dbReference type="AlphaFoldDB" id="A0AAE1E6P5"/>
<protein>
    <submittedName>
        <fullName evidence="1">Uncharacterized protein</fullName>
    </submittedName>
</protein>
<sequence>MVEVSGGEDEEVTLPFVRMVEVSGGEDEEVTKPFVRMVEVSGGEDEEVSGGEDEVVRMVEFSGGEDEEVTIPFVRMVEFSRGENEEVTLLFMPMVASVSPAQPSRQGYCLHHVILLSCAKLDHWIHWRYRTALRPVLAQTRMAAGLLSPHRRGESRLVLGKPSPINIMLAWATQSVSRYLYYTATIFRIQNVGCILFSASSTEHITVRLKYCAHTFCVSVLVALLSLTSPVSCPRARVGVVCVVVECSRLHLYGLAKGLEECVDILHLWGIPDCLRDIERQKQDAHVGIGSPRHVTSGVVRLETARHSHGITRSFWYSFTRYVTDVAVWLETVTGFAWHQTPLLA</sequence>
<dbReference type="EMBL" id="JAWDGP010000900">
    <property type="protein sequence ID" value="KAK3796246.1"/>
    <property type="molecule type" value="Genomic_DNA"/>
</dbReference>
<keyword evidence="2" id="KW-1185">Reference proteome</keyword>
<reference evidence="1" key="1">
    <citation type="journal article" date="2023" name="G3 (Bethesda)">
        <title>A reference genome for the long-term kleptoplast-retaining sea slug Elysia crispata morphotype clarki.</title>
        <authorList>
            <person name="Eastman K.E."/>
            <person name="Pendleton A.L."/>
            <person name="Shaikh M.A."/>
            <person name="Suttiyut T."/>
            <person name="Ogas R."/>
            <person name="Tomko P."/>
            <person name="Gavelis G."/>
            <person name="Widhalm J.R."/>
            <person name="Wisecaver J.H."/>
        </authorList>
    </citation>
    <scope>NUCLEOTIDE SEQUENCE</scope>
    <source>
        <strain evidence="1">ECLA1</strain>
    </source>
</reference>